<evidence type="ECO:0000313" key="2">
    <source>
        <dbReference type="EMBL" id="KAJ4345529.1"/>
    </source>
</evidence>
<dbReference type="RefSeq" id="XP_056065693.1">
    <property type="nucleotide sequence ID" value="XM_056220390.1"/>
</dbReference>
<reference evidence="2" key="1">
    <citation type="submission" date="2022-10" db="EMBL/GenBank/DDBJ databases">
        <title>Tapping the CABI collections for fungal endophytes: first genome assemblies for Collariella, Neodidymelliopsis, Ascochyta clinopodiicola, Didymella pomorum, Didymosphaeria variabile, Neocosmospora piperis and Neocucurbitaria cava.</title>
        <authorList>
            <person name="Hill R."/>
        </authorList>
    </citation>
    <scope>NUCLEOTIDE SEQUENCE</scope>
    <source>
        <strain evidence="2">IMI 356815</strain>
    </source>
</reference>
<dbReference type="AlphaFoldDB" id="A0A9W9C5Y3"/>
<dbReference type="PANTHER" id="PTHR33112">
    <property type="entry name" value="DOMAIN PROTEIN, PUTATIVE-RELATED"/>
    <property type="match status" value="1"/>
</dbReference>
<dbReference type="GeneID" id="80915192"/>
<dbReference type="InterPro" id="IPR010730">
    <property type="entry name" value="HET"/>
</dbReference>
<keyword evidence="3" id="KW-1185">Reference proteome</keyword>
<feature type="domain" description="Heterokaryon incompatibility" evidence="1">
    <location>
        <begin position="5"/>
        <end position="118"/>
    </location>
</feature>
<name>A0A9W9C5Y3_9PLEO</name>
<dbReference type="Pfam" id="PF06985">
    <property type="entry name" value="HET"/>
    <property type="match status" value="1"/>
</dbReference>
<evidence type="ECO:0000259" key="1">
    <source>
        <dbReference type="Pfam" id="PF06985"/>
    </source>
</evidence>
<comment type="caution">
    <text evidence="2">The sequence shown here is derived from an EMBL/GenBank/DDBJ whole genome shotgun (WGS) entry which is preliminary data.</text>
</comment>
<sequence>MFNGLSETIDDACSFVLDLNQRYLWVDALCIIQDDGGDKAHQINQMDLVYGNALLTVVVAPDKTEAEGVGLPGYRNTSNPRRKITHETHGLELSVPKPCIDDVISYTRWETRGWTFQEAHLSRRLLFFTSQQLYYQCSCGVRCEDTAGEGQEPTAFVQHSTNLWNPKSAHEDDSEDIRDDLFLSRSSHTDPSRLLRTHDFLLTDFGRRELSFPSDILNAVQGILKVFSNSMGTGFFAGLPIKWLDHALLWQLYDGGKRRSGFPSFSWAGWEGIVDAPIWLGPRATRRLITWYRSVADRYMCIETEVPMGEESTSLVIPTHSAIEHLNPKDASSNDSVLATTTQIAAFVLATKRMDYVHHSTGKNGEHVWILDANSRRAGIILLDKTWKAMHVNEEDKHDFIMLSMAENSRVDDMVNFDDAHYDDREWCLLNVMLVTWKCDGVAERVAVGYIHCDAWREACPSTRIVHLV</sequence>
<dbReference type="PANTHER" id="PTHR33112:SF12">
    <property type="entry name" value="HETEROKARYON INCOMPATIBILITY DOMAIN-CONTAINING PROTEIN"/>
    <property type="match status" value="1"/>
</dbReference>
<dbReference type="OrthoDB" id="5135333at2759"/>
<protein>
    <recommendedName>
        <fullName evidence="1">Heterokaryon incompatibility domain-containing protein</fullName>
    </recommendedName>
</protein>
<evidence type="ECO:0000313" key="3">
    <source>
        <dbReference type="Proteomes" id="UP001140513"/>
    </source>
</evidence>
<organism evidence="2 3">
    <name type="scientific">Didymosphaeria variabile</name>
    <dbReference type="NCBI Taxonomy" id="1932322"/>
    <lineage>
        <taxon>Eukaryota</taxon>
        <taxon>Fungi</taxon>
        <taxon>Dikarya</taxon>
        <taxon>Ascomycota</taxon>
        <taxon>Pezizomycotina</taxon>
        <taxon>Dothideomycetes</taxon>
        <taxon>Pleosporomycetidae</taxon>
        <taxon>Pleosporales</taxon>
        <taxon>Massarineae</taxon>
        <taxon>Didymosphaeriaceae</taxon>
        <taxon>Didymosphaeria</taxon>
    </lineage>
</organism>
<dbReference type="EMBL" id="JAPEUX010000009">
    <property type="protein sequence ID" value="KAJ4345529.1"/>
    <property type="molecule type" value="Genomic_DNA"/>
</dbReference>
<accession>A0A9W9C5Y3</accession>
<gene>
    <name evidence="2" type="ORF">N0V89_011662</name>
</gene>
<proteinExistence type="predicted"/>
<dbReference type="Proteomes" id="UP001140513">
    <property type="component" value="Unassembled WGS sequence"/>
</dbReference>